<accession>A0ABV2SGZ2</accession>
<proteinExistence type="predicted"/>
<reference evidence="1 2" key="1">
    <citation type="submission" date="2024-06" db="EMBL/GenBank/DDBJ databases">
        <title>Genomic Encyclopedia of Type Strains, Phase V (KMG-V): Genome sequencing to study the core and pangenomes of soil and plant-associated prokaryotes.</title>
        <authorList>
            <person name="Whitman W."/>
        </authorList>
    </citation>
    <scope>NUCLEOTIDE SEQUENCE [LARGE SCALE GENOMIC DNA]</scope>
    <source>
        <strain evidence="1 2">NE40</strain>
    </source>
</reference>
<comment type="caution">
    <text evidence="1">The sequence shown here is derived from an EMBL/GenBank/DDBJ whole genome shotgun (WGS) entry which is preliminary data.</text>
</comment>
<gene>
    <name evidence="1" type="ORF">V5J35_002214</name>
</gene>
<dbReference type="Proteomes" id="UP001549366">
    <property type="component" value="Unassembled WGS sequence"/>
</dbReference>
<dbReference type="RefSeq" id="WP_354016379.1">
    <property type="nucleotide sequence ID" value="NZ_JBEWTB010000002.1"/>
</dbReference>
<dbReference type="Pfam" id="PF09684">
    <property type="entry name" value="Tail_P2_I"/>
    <property type="match status" value="1"/>
</dbReference>
<evidence type="ECO:0000313" key="2">
    <source>
        <dbReference type="Proteomes" id="UP001549366"/>
    </source>
</evidence>
<name>A0ABV2SGZ2_9GAMM</name>
<evidence type="ECO:0008006" key="3">
    <source>
        <dbReference type="Google" id="ProtNLM"/>
    </source>
</evidence>
<dbReference type="EMBL" id="JBEWTB010000002">
    <property type="protein sequence ID" value="MET4757022.1"/>
    <property type="molecule type" value="Genomic_DNA"/>
</dbReference>
<evidence type="ECO:0000313" key="1">
    <source>
        <dbReference type="EMBL" id="MET4757022.1"/>
    </source>
</evidence>
<keyword evidence="2" id="KW-1185">Reference proteome</keyword>
<organism evidence="1 2">
    <name type="scientific">Endozoicomonas lisbonensis</name>
    <dbReference type="NCBI Taxonomy" id="3120522"/>
    <lineage>
        <taxon>Bacteria</taxon>
        <taxon>Pseudomonadati</taxon>
        <taxon>Pseudomonadota</taxon>
        <taxon>Gammaproteobacteria</taxon>
        <taxon>Oceanospirillales</taxon>
        <taxon>Endozoicomonadaceae</taxon>
        <taxon>Endozoicomonas</taxon>
    </lineage>
</organism>
<protein>
    <recommendedName>
        <fullName evidence="3">Phage tail protein</fullName>
    </recommendedName>
</protein>
<sequence>MIKLKLKWWMNGEKEDGQQGELAKLTKAAQAWFDRVADWAKWPVLQLDPETCAPGLLHLIAWQRGITQFPGEPERQYRLRTKHAYVNAADAGSVIGFQNIFARMELGAVSIAERSPDKPWDVITLQVTDTTVARDAAYLNWIIQTYGRTCRRYEWEIVTPISNTVRSASFSCDYGTYYCKE</sequence>
<dbReference type="InterPro" id="IPR006521">
    <property type="entry name" value="Tail_protein_I"/>
</dbReference>